<evidence type="ECO:0000313" key="10">
    <source>
        <dbReference type="Proteomes" id="UP001156691"/>
    </source>
</evidence>
<feature type="domain" description="Major facilitator superfamily (MFS) profile" evidence="8">
    <location>
        <begin position="21"/>
        <end position="494"/>
    </location>
</feature>
<feature type="transmembrane region" description="Helical" evidence="7">
    <location>
        <begin position="20"/>
        <end position="43"/>
    </location>
</feature>
<accession>A0ABQ5W7J5</accession>
<evidence type="ECO:0000256" key="6">
    <source>
        <dbReference type="ARBA" id="ARBA00023136"/>
    </source>
</evidence>
<keyword evidence="4 7" id="KW-0812">Transmembrane</keyword>
<evidence type="ECO:0000256" key="3">
    <source>
        <dbReference type="ARBA" id="ARBA00022475"/>
    </source>
</evidence>
<dbReference type="InterPro" id="IPR036259">
    <property type="entry name" value="MFS_trans_sf"/>
</dbReference>
<sequence length="519" mass="52999">MSPTPISPEADPAAGQSIPLIIGSVAVTLLLASLGQTIVSPALPTIVGEFGGLDHLTWVVTAYLLASTVVAPIYGKLGDLYGRKRVLQVAILIFLAGAIVSGVAVNMLTLIIGRTVQGLGGGGLMVVAMSVVADVIPPRKRGKIQGIFGAVFGVSTIVGPLLGGFFVEHFSWHWIFFVNLPLGLVALAVISIALKPRPGAARSIDYLGAVLLTATLSAIVLFTSLGGSTIAWASAPSIALVTIAVVSLALFIRAETRAAEPVLPLSLFANNVFAISNTVSAIVGLAMFGSITFLPLYLQTVQGVSPTQSALALVPMMVGLIGASTLSGFAMSRTGRYKVLPILSTAVLFVGMMLLSTVGVDTSTWLIGLYMFLVGAGIGPVNSVSVTAVQNAVPRSMVGVGTAGVTMFRQIGGSIGVSAFGALFSAGLTARLAAIPGLEGEHSISAATLATLPDASRTLALDAFVGALHPIFYVGAGAAALACCFSLFLKEVPLASSFRQEPEAEIDAEEAATAAAVGR</sequence>
<feature type="transmembrane region" description="Helical" evidence="7">
    <location>
        <begin position="86"/>
        <end position="112"/>
    </location>
</feature>
<dbReference type="PROSITE" id="PS50850">
    <property type="entry name" value="MFS"/>
    <property type="match status" value="1"/>
</dbReference>
<organism evidence="9 10">
    <name type="scientific">Devosia nitrariae</name>
    <dbReference type="NCBI Taxonomy" id="2071872"/>
    <lineage>
        <taxon>Bacteria</taxon>
        <taxon>Pseudomonadati</taxon>
        <taxon>Pseudomonadota</taxon>
        <taxon>Alphaproteobacteria</taxon>
        <taxon>Hyphomicrobiales</taxon>
        <taxon>Devosiaceae</taxon>
        <taxon>Devosia</taxon>
    </lineage>
</organism>
<feature type="transmembrane region" description="Helical" evidence="7">
    <location>
        <begin position="310"/>
        <end position="332"/>
    </location>
</feature>
<dbReference type="PANTHER" id="PTHR23501:SF197">
    <property type="entry name" value="COMD"/>
    <property type="match status" value="1"/>
</dbReference>
<dbReference type="InterPro" id="IPR020846">
    <property type="entry name" value="MFS_dom"/>
</dbReference>
<dbReference type="InterPro" id="IPR004638">
    <property type="entry name" value="EmrB-like"/>
</dbReference>
<name>A0ABQ5W7J5_9HYPH</name>
<protein>
    <submittedName>
        <fullName evidence="9">EmrB/QacA family drug resistance transporter</fullName>
    </submittedName>
</protein>
<gene>
    <name evidence="9" type="ORF">GCM10010862_28290</name>
</gene>
<dbReference type="PRINTS" id="PR01036">
    <property type="entry name" value="TCRTETB"/>
</dbReference>
<feature type="transmembrane region" description="Helical" evidence="7">
    <location>
        <begin position="272"/>
        <end position="298"/>
    </location>
</feature>
<feature type="transmembrane region" description="Helical" evidence="7">
    <location>
        <begin position="206"/>
        <end position="225"/>
    </location>
</feature>
<feature type="transmembrane region" description="Helical" evidence="7">
    <location>
        <begin position="365"/>
        <end position="390"/>
    </location>
</feature>
<feature type="transmembrane region" description="Helical" evidence="7">
    <location>
        <begin position="411"/>
        <end position="434"/>
    </location>
</feature>
<dbReference type="SUPFAM" id="SSF103473">
    <property type="entry name" value="MFS general substrate transporter"/>
    <property type="match status" value="1"/>
</dbReference>
<keyword evidence="6 7" id="KW-0472">Membrane</keyword>
<keyword evidence="5 7" id="KW-1133">Transmembrane helix</keyword>
<evidence type="ECO:0000256" key="4">
    <source>
        <dbReference type="ARBA" id="ARBA00022692"/>
    </source>
</evidence>
<reference evidence="10" key="1">
    <citation type="journal article" date="2019" name="Int. J. Syst. Evol. Microbiol.">
        <title>The Global Catalogue of Microorganisms (GCM) 10K type strain sequencing project: providing services to taxonomists for standard genome sequencing and annotation.</title>
        <authorList>
            <consortium name="The Broad Institute Genomics Platform"/>
            <consortium name="The Broad Institute Genome Sequencing Center for Infectious Disease"/>
            <person name="Wu L."/>
            <person name="Ma J."/>
        </authorList>
    </citation>
    <scope>NUCLEOTIDE SEQUENCE [LARGE SCALE GENOMIC DNA]</scope>
    <source>
        <strain evidence="10">NBRC 112416</strain>
    </source>
</reference>
<dbReference type="NCBIfam" id="TIGR00711">
    <property type="entry name" value="efflux_EmrB"/>
    <property type="match status" value="1"/>
</dbReference>
<comment type="caution">
    <text evidence="9">The sequence shown here is derived from an EMBL/GenBank/DDBJ whole genome shotgun (WGS) entry which is preliminary data.</text>
</comment>
<dbReference type="Gene3D" id="1.20.1720.10">
    <property type="entry name" value="Multidrug resistance protein D"/>
    <property type="match status" value="1"/>
</dbReference>
<evidence type="ECO:0000259" key="8">
    <source>
        <dbReference type="PROSITE" id="PS50850"/>
    </source>
</evidence>
<keyword evidence="3" id="KW-1003">Cell membrane</keyword>
<evidence type="ECO:0000256" key="2">
    <source>
        <dbReference type="ARBA" id="ARBA00022448"/>
    </source>
</evidence>
<dbReference type="InterPro" id="IPR011701">
    <property type="entry name" value="MFS"/>
</dbReference>
<feature type="transmembrane region" description="Helical" evidence="7">
    <location>
        <begin position="231"/>
        <end position="252"/>
    </location>
</feature>
<feature type="transmembrane region" description="Helical" evidence="7">
    <location>
        <begin position="118"/>
        <end position="136"/>
    </location>
</feature>
<feature type="transmembrane region" description="Helical" evidence="7">
    <location>
        <begin position="148"/>
        <end position="167"/>
    </location>
</feature>
<keyword evidence="10" id="KW-1185">Reference proteome</keyword>
<dbReference type="RefSeq" id="WP_284340961.1">
    <property type="nucleotide sequence ID" value="NZ_BSNS01000011.1"/>
</dbReference>
<feature type="transmembrane region" description="Helical" evidence="7">
    <location>
        <begin position="173"/>
        <end position="194"/>
    </location>
</feature>
<proteinExistence type="predicted"/>
<dbReference type="Gene3D" id="1.20.1250.20">
    <property type="entry name" value="MFS general substrate transporter like domains"/>
    <property type="match status" value="1"/>
</dbReference>
<dbReference type="Pfam" id="PF07690">
    <property type="entry name" value="MFS_1"/>
    <property type="match status" value="1"/>
</dbReference>
<dbReference type="PANTHER" id="PTHR23501">
    <property type="entry name" value="MAJOR FACILITATOR SUPERFAMILY"/>
    <property type="match status" value="1"/>
</dbReference>
<comment type="subcellular location">
    <subcellularLocation>
        <location evidence="1">Cell membrane</location>
        <topology evidence="1">Multi-pass membrane protein</topology>
    </subcellularLocation>
</comment>
<keyword evidence="2" id="KW-0813">Transport</keyword>
<dbReference type="CDD" id="cd17502">
    <property type="entry name" value="MFS_Azr1_MDR_like"/>
    <property type="match status" value="1"/>
</dbReference>
<dbReference type="EMBL" id="BSNS01000011">
    <property type="protein sequence ID" value="GLQ55570.1"/>
    <property type="molecule type" value="Genomic_DNA"/>
</dbReference>
<feature type="transmembrane region" description="Helical" evidence="7">
    <location>
        <begin position="339"/>
        <end position="359"/>
    </location>
</feature>
<evidence type="ECO:0000313" key="9">
    <source>
        <dbReference type="EMBL" id="GLQ55570.1"/>
    </source>
</evidence>
<feature type="transmembrane region" description="Helical" evidence="7">
    <location>
        <begin position="471"/>
        <end position="489"/>
    </location>
</feature>
<feature type="transmembrane region" description="Helical" evidence="7">
    <location>
        <begin position="55"/>
        <end position="74"/>
    </location>
</feature>
<dbReference type="Proteomes" id="UP001156691">
    <property type="component" value="Unassembled WGS sequence"/>
</dbReference>
<evidence type="ECO:0000256" key="7">
    <source>
        <dbReference type="SAM" id="Phobius"/>
    </source>
</evidence>
<evidence type="ECO:0000256" key="1">
    <source>
        <dbReference type="ARBA" id="ARBA00004651"/>
    </source>
</evidence>
<evidence type="ECO:0000256" key="5">
    <source>
        <dbReference type="ARBA" id="ARBA00022989"/>
    </source>
</evidence>